<keyword evidence="1" id="KW-0436">Ligase</keyword>
<evidence type="ECO:0000313" key="2">
    <source>
        <dbReference type="EnsemblMetazoa" id="CPIJ015089-PA"/>
    </source>
</evidence>
<dbReference type="GO" id="GO:0004467">
    <property type="term" value="F:long-chain fatty acid-CoA ligase activity"/>
    <property type="evidence" value="ECO:0007669"/>
    <property type="project" value="TreeGrafter"/>
</dbReference>
<proteinExistence type="predicted"/>
<sequence length="235" mass="26169">MQTSAILHDFPYGVFEYLCHVHPSLFYTRPRVFSSRPFSEELLVKILTKYNVEDVFTPPDTVKLVDHGRTTVTQRAVSNLSSHLPYGIAGPLYGASEVGLISRITFVPGSVGALLRNVEMKIVDEAGYLYVVARVKDIMKYNGFKVSLLEFEAIIGTVEGVMMVCMVGVSVEDKFTDLVTAVIERVEGSKLTAEQMLLMVGPAIKNAHFVSELPKSASGKDLRRLIRDIIREKRV</sequence>
<dbReference type="GO" id="GO:0046949">
    <property type="term" value="P:fatty-acyl-CoA biosynthetic process"/>
    <property type="evidence" value="ECO:0007669"/>
    <property type="project" value="TreeGrafter"/>
</dbReference>
<reference evidence="2" key="2">
    <citation type="submission" date="2020-05" db="UniProtKB">
        <authorList>
            <consortium name="EnsemblMetazoa"/>
        </authorList>
    </citation>
    <scope>IDENTIFICATION</scope>
    <source>
        <strain evidence="2">JHB</strain>
    </source>
</reference>
<dbReference type="AlphaFoldDB" id="B0X7Q4"/>
<dbReference type="PANTHER" id="PTHR24096:SF353">
    <property type="entry name" value="GH16244P-RELATED"/>
    <property type="match status" value="1"/>
</dbReference>
<evidence type="ECO:0000313" key="3">
    <source>
        <dbReference type="Proteomes" id="UP000002320"/>
    </source>
</evidence>
<dbReference type="STRING" id="7176.B0X7Q4"/>
<dbReference type="OrthoDB" id="10253869at2759"/>
<dbReference type="EnsemblMetazoa" id="CPIJ015089-RA">
    <property type="protein sequence ID" value="CPIJ015089-PA"/>
    <property type="gene ID" value="CPIJ015089"/>
</dbReference>
<reference evidence="1" key="1">
    <citation type="submission" date="2007-03" db="EMBL/GenBank/DDBJ databases">
        <title>Annotation of Culex pipiens quinquefasciatus.</title>
        <authorList>
            <consortium name="The Broad Institute Genome Sequencing Platform"/>
            <person name="Atkinson P.W."/>
            <person name="Hemingway J."/>
            <person name="Christensen B.M."/>
            <person name="Higgs S."/>
            <person name="Kodira C."/>
            <person name="Hannick L."/>
            <person name="Megy K."/>
            <person name="O'Leary S."/>
            <person name="Pearson M."/>
            <person name="Haas B.J."/>
            <person name="Mauceli E."/>
            <person name="Wortman J.R."/>
            <person name="Lee N.H."/>
            <person name="Guigo R."/>
            <person name="Stanke M."/>
            <person name="Alvarado L."/>
            <person name="Amedeo P."/>
            <person name="Antoine C.H."/>
            <person name="Arensburger P."/>
            <person name="Bidwell S.L."/>
            <person name="Crawford M."/>
            <person name="Camaro F."/>
            <person name="Devon K."/>
            <person name="Engels R."/>
            <person name="Hammond M."/>
            <person name="Howarth C."/>
            <person name="Koehrsen M."/>
            <person name="Lawson D."/>
            <person name="Montgomery P."/>
            <person name="Nene V."/>
            <person name="Nusbaum C."/>
            <person name="Puiu D."/>
            <person name="Romero-Severson J."/>
            <person name="Severson D.W."/>
            <person name="Shumway M."/>
            <person name="Sisk P."/>
            <person name="Stolte C."/>
            <person name="Zeng Q."/>
            <person name="Eisenstadt E."/>
            <person name="Fraser-Liggett C."/>
            <person name="Strausberg R."/>
            <person name="Galagan J."/>
            <person name="Birren B."/>
            <person name="Collins F.H."/>
        </authorList>
    </citation>
    <scope>NUCLEOTIDE SEQUENCE [LARGE SCALE GENOMIC DNA]</scope>
    <source>
        <strain evidence="1">JHB</strain>
    </source>
</reference>
<dbReference type="InterPro" id="IPR045851">
    <property type="entry name" value="AMP-bd_C_sf"/>
</dbReference>
<protein>
    <submittedName>
        <fullName evidence="1 2">AMP dependent ligase</fullName>
    </submittedName>
</protein>
<dbReference type="InParanoid" id="B0X7Q4"/>
<dbReference type="PANTHER" id="PTHR24096">
    <property type="entry name" value="LONG-CHAIN-FATTY-ACID--COA LIGASE"/>
    <property type="match status" value="1"/>
</dbReference>
<dbReference type="SUPFAM" id="SSF56801">
    <property type="entry name" value="Acetyl-CoA synthetase-like"/>
    <property type="match status" value="1"/>
</dbReference>
<dbReference type="VEuPathDB" id="VectorBase:CPIJ015089"/>
<evidence type="ECO:0000313" key="1">
    <source>
        <dbReference type="EMBL" id="EDS42066.1"/>
    </source>
</evidence>
<dbReference type="Gene3D" id="3.30.300.30">
    <property type="match status" value="1"/>
</dbReference>
<name>B0X7Q4_CULQU</name>
<gene>
    <name evidence="2" type="primary">6048813</name>
    <name evidence="1" type="ORF">CpipJ_CPIJ015089</name>
</gene>
<dbReference type="HOGENOM" id="CLU_1181229_0_0_1"/>
<keyword evidence="3" id="KW-1185">Reference proteome</keyword>
<dbReference type="Proteomes" id="UP000002320">
    <property type="component" value="Unassembled WGS sequence"/>
</dbReference>
<organism>
    <name type="scientific">Culex quinquefasciatus</name>
    <name type="common">Southern house mosquito</name>
    <name type="synonym">Culex pungens</name>
    <dbReference type="NCBI Taxonomy" id="7176"/>
    <lineage>
        <taxon>Eukaryota</taxon>
        <taxon>Metazoa</taxon>
        <taxon>Ecdysozoa</taxon>
        <taxon>Arthropoda</taxon>
        <taxon>Hexapoda</taxon>
        <taxon>Insecta</taxon>
        <taxon>Pterygota</taxon>
        <taxon>Neoptera</taxon>
        <taxon>Endopterygota</taxon>
        <taxon>Diptera</taxon>
        <taxon>Nematocera</taxon>
        <taxon>Culicoidea</taxon>
        <taxon>Culicidae</taxon>
        <taxon>Culicinae</taxon>
        <taxon>Culicini</taxon>
        <taxon>Culex</taxon>
        <taxon>Culex</taxon>
    </lineage>
</organism>
<accession>B0X7Q4</accession>
<dbReference type="VEuPathDB" id="VectorBase:CQUJHB006103"/>
<dbReference type="KEGG" id="cqu:CpipJ_CPIJ015089"/>
<dbReference type="EMBL" id="DS232458">
    <property type="protein sequence ID" value="EDS42066.1"/>
    <property type="molecule type" value="Genomic_DNA"/>
</dbReference>
<dbReference type="eggNOG" id="KOG1176">
    <property type="taxonomic scope" value="Eukaryota"/>
</dbReference>